<dbReference type="Pfam" id="PF08876">
    <property type="entry name" value="DUF1836"/>
    <property type="match status" value="1"/>
</dbReference>
<dbReference type="OrthoDB" id="2351599at2"/>
<evidence type="ECO:0000313" key="1">
    <source>
        <dbReference type="EMBL" id="TCZ75330.1"/>
    </source>
</evidence>
<dbReference type="AlphaFoldDB" id="A0A4R4E8Y6"/>
<dbReference type="PANTHER" id="PTHR40056">
    <property type="entry name" value="HYPOTHETICAL CYTOSOLIC PROTEIN"/>
    <property type="match status" value="1"/>
</dbReference>
<sequence length="263" mass="30121">METFYLTRKEMSQLLKSLQGSVHKTPLANLQEFWVKTHQKEIQFGKSLDAFISTSLPPIFEKMMKMGNKDAGFSLNDIVALGSQIEYTQFAITSVQNWVKRDFKDLIGCPQLGKKYSLEQAAILFIIEDLKSSLDFDSIRKLLLLLFHEYDNETNDIISPIELYAAYSSIFEDLDLSKAHVMDNEQPSLGHSEANQDHLMEVLVTQKAERFMNQSEHLQGLHLEKKQAVTNTIITCLLAVQTSYFQSLAKRYLNATLFLKNLN</sequence>
<dbReference type="PANTHER" id="PTHR40056:SF1">
    <property type="entry name" value="DUF1836 DOMAIN-CONTAINING PROTEIN"/>
    <property type="match status" value="1"/>
</dbReference>
<name>A0A4R4E8Y6_9BACL</name>
<dbReference type="InterPro" id="IPR014975">
    <property type="entry name" value="DUF1836"/>
</dbReference>
<dbReference type="RefSeq" id="WP_132419498.1">
    <property type="nucleotide sequence ID" value="NZ_SKFG01000021.1"/>
</dbReference>
<evidence type="ECO:0000313" key="2">
    <source>
        <dbReference type="Proteomes" id="UP000295418"/>
    </source>
</evidence>
<gene>
    <name evidence="1" type="ORF">E0485_18265</name>
</gene>
<reference evidence="1 2" key="1">
    <citation type="submission" date="2019-03" db="EMBL/GenBank/DDBJ databases">
        <authorList>
            <person name="Kim M.K.M."/>
        </authorList>
    </citation>
    <scope>NUCLEOTIDE SEQUENCE [LARGE SCALE GENOMIC DNA]</scope>
    <source>
        <strain evidence="1 2">18JY21-1</strain>
    </source>
</reference>
<keyword evidence="2" id="KW-1185">Reference proteome</keyword>
<accession>A0A4R4E8Y6</accession>
<comment type="caution">
    <text evidence="1">The sequence shown here is derived from an EMBL/GenBank/DDBJ whole genome shotgun (WGS) entry which is preliminary data.</text>
</comment>
<proteinExistence type="predicted"/>
<organism evidence="1 2">
    <name type="scientific">Paenibacillus albiflavus</name>
    <dbReference type="NCBI Taxonomy" id="2545760"/>
    <lineage>
        <taxon>Bacteria</taxon>
        <taxon>Bacillati</taxon>
        <taxon>Bacillota</taxon>
        <taxon>Bacilli</taxon>
        <taxon>Bacillales</taxon>
        <taxon>Paenibacillaceae</taxon>
        <taxon>Paenibacillus</taxon>
    </lineage>
</organism>
<protein>
    <submittedName>
        <fullName evidence="1">DUF1836 domain-containing protein</fullName>
    </submittedName>
</protein>
<dbReference type="EMBL" id="SKFG01000021">
    <property type="protein sequence ID" value="TCZ75330.1"/>
    <property type="molecule type" value="Genomic_DNA"/>
</dbReference>
<dbReference type="Proteomes" id="UP000295418">
    <property type="component" value="Unassembled WGS sequence"/>
</dbReference>